<keyword evidence="3" id="KW-1185">Reference proteome</keyword>
<gene>
    <name evidence="2" type="ORF">PVAP13_7KG327123</name>
</gene>
<name>A0A8T0QMU5_PANVG</name>
<dbReference type="InterPro" id="IPR005174">
    <property type="entry name" value="KIB1-4_b-propeller"/>
</dbReference>
<dbReference type="PANTHER" id="PTHR33127">
    <property type="entry name" value="TRANSMEMBRANE PROTEIN"/>
    <property type="match status" value="1"/>
</dbReference>
<sequence length="246" mass="28218">MAPVEHASDELRSIEDEGKNSMSPCLPLIVFQHQSCQHKNEHEMLMFSVSQKHLLLHAAADIAPDLVTGNMFWTSPQGWMLVIKSTRFPSSSSAAWLWNPRTGDRITLPDVERDGDDDIDIPLDCKCLLTHKDATHPECIVVLFDRTEPNMWYCKVVDDGRRSWWRHYTYDIGDYEYEVPGKDPPSPTKRVISSIAAVQGELFFISSHQDMCAISFTSASDDPEFQYFHYWNPTVSLELFSFPMKI</sequence>
<evidence type="ECO:0000313" key="2">
    <source>
        <dbReference type="EMBL" id="KAG2574372.1"/>
    </source>
</evidence>
<organism evidence="2 3">
    <name type="scientific">Panicum virgatum</name>
    <name type="common">Blackwell switchgrass</name>
    <dbReference type="NCBI Taxonomy" id="38727"/>
    <lineage>
        <taxon>Eukaryota</taxon>
        <taxon>Viridiplantae</taxon>
        <taxon>Streptophyta</taxon>
        <taxon>Embryophyta</taxon>
        <taxon>Tracheophyta</taxon>
        <taxon>Spermatophyta</taxon>
        <taxon>Magnoliopsida</taxon>
        <taxon>Liliopsida</taxon>
        <taxon>Poales</taxon>
        <taxon>Poaceae</taxon>
        <taxon>PACMAD clade</taxon>
        <taxon>Panicoideae</taxon>
        <taxon>Panicodae</taxon>
        <taxon>Paniceae</taxon>
        <taxon>Panicinae</taxon>
        <taxon>Panicum</taxon>
        <taxon>Panicum sect. Hiantes</taxon>
    </lineage>
</organism>
<comment type="caution">
    <text evidence="2">The sequence shown here is derived from an EMBL/GenBank/DDBJ whole genome shotgun (WGS) entry which is preliminary data.</text>
</comment>
<dbReference type="EMBL" id="CM029049">
    <property type="protein sequence ID" value="KAG2574372.1"/>
    <property type="molecule type" value="Genomic_DNA"/>
</dbReference>
<dbReference type="PANTHER" id="PTHR33127:SF33">
    <property type="entry name" value="DUF295 DOMAIN-CONTAINING PROTEIN"/>
    <property type="match status" value="1"/>
</dbReference>
<accession>A0A8T0QMU5</accession>
<protein>
    <recommendedName>
        <fullName evidence="1">KIB1-4 beta-propeller domain-containing protein</fullName>
    </recommendedName>
</protein>
<proteinExistence type="predicted"/>
<evidence type="ECO:0000313" key="3">
    <source>
        <dbReference type="Proteomes" id="UP000823388"/>
    </source>
</evidence>
<dbReference type="Pfam" id="PF03478">
    <property type="entry name" value="Beta-prop_KIB1-4"/>
    <property type="match status" value="1"/>
</dbReference>
<reference evidence="2" key="1">
    <citation type="submission" date="2020-05" db="EMBL/GenBank/DDBJ databases">
        <title>WGS assembly of Panicum virgatum.</title>
        <authorList>
            <person name="Lovell J.T."/>
            <person name="Jenkins J."/>
            <person name="Shu S."/>
            <person name="Juenger T.E."/>
            <person name="Schmutz J."/>
        </authorList>
    </citation>
    <scope>NUCLEOTIDE SEQUENCE</scope>
    <source>
        <strain evidence="2">AP13</strain>
    </source>
</reference>
<feature type="domain" description="KIB1-4 beta-propeller" evidence="1">
    <location>
        <begin position="64"/>
        <end position="221"/>
    </location>
</feature>
<dbReference type="Proteomes" id="UP000823388">
    <property type="component" value="Chromosome 7K"/>
</dbReference>
<evidence type="ECO:0000259" key="1">
    <source>
        <dbReference type="Pfam" id="PF03478"/>
    </source>
</evidence>
<dbReference type="AlphaFoldDB" id="A0A8T0QMU5"/>